<evidence type="ECO:0000313" key="1">
    <source>
        <dbReference type="EMBL" id="DAE00965.1"/>
    </source>
</evidence>
<proteinExistence type="predicted"/>
<reference evidence="1" key="1">
    <citation type="journal article" date="2021" name="Proc. Natl. Acad. Sci. U.S.A.">
        <title>A Catalog of Tens of Thousands of Viruses from Human Metagenomes Reveals Hidden Associations with Chronic Diseases.</title>
        <authorList>
            <person name="Tisza M.J."/>
            <person name="Buck C.B."/>
        </authorList>
    </citation>
    <scope>NUCLEOTIDE SEQUENCE</scope>
    <source>
        <strain evidence="1">CtNwR4</strain>
    </source>
</reference>
<organism evidence="1">
    <name type="scientific">Siphoviridae sp. ctNwR4</name>
    <dbReference type="NCBI Taxonomy" id="2825474"/>
    <lineage>
        <taxon>Viruses</taxon>
        <taxon>Duplodnaviria</taxon>
        <taxon>Heunggongvirae</taxon>
        <taxon>Uroviricota</taxon>
        <taxon>Caudoviricetes</taxon>
    </lineage>
</organism>
<accession>A0A8S5P2U6</accession>
<sequence length="138" mass="14011">MKRALIQSVKVTPYTSEDAINREGFLSGILAVKVGSPTGSPTGLAVKLTITESDQSGSGYAPVKDKLVCVGNAPLDDAGAISVTTDAAGGELVNFDLDLVGLKQYVKVKVEIICSGGTSPECEATAALALGDASEVPV</sequence>
<name>A0A8S5P2U6_9CAUD</name>
<protein>
    <submittedName>
        <fullName evidence="1">Uncharacterized protein</fullName>
    </submittedName>
</protein>
<dbReference type="EMBL" id="BK015315">
    <property type="protein sequence ID" value="DAE00965.1"/>
    <property type="molecule type" value="Genomic_DNA"/>
</dbReference>